<dbReference type="SFLD" id="SFLDG01129">
    <property type="entry name" value="C1.5:_HAD__Beta-PGM__Phosphata"/>
    <property type="match status" value="1"/>
</dbReference>
<protein>
    <submittedName>
        <fullName evidence="5">HAD-IA family hydrolase</fullName>
    </submittedName>
</protein>
<keyword evidence="6" id="KW-1185">Reference proteome</keyword>
<dbReference type="InterPro" id="IPR036412">
    <property type="entry name" value="HAD-like_sf"/>
</dbReference>
<dbReference type="RefSeq" id="WP_349204282.1">
    <property type="nucleotide sequence ID" value="NZ_JBBMFN010000004.1"/>
</dbReference>
<dbReference type="NCBIfam" id="TIGR01549">
    <property type="entry name" value="HAD-SF-IA-v1"/>
    <property type="match status" value="1"/>
</dbReference>
<accession>A0ABV1EUJ1</accession>
<dbReference type="SUPFAM" id="SSF56784">
    <property type="entry name" value="HAD-like"/>
    <property type="match status" value="1"/>
</dbReference>
<dbReference type="PANTHER" id="PTHR46470:SF2">
    <property type="entry name" value="GLYCERALDEHYDE 3-PHOSPHATE PHOSPHATASE"/>
    <property type="match status" value="1"/>
</dbReference>
<dbReference type="InterPro" id="IPR041492">
    <property type="entry name" value="HAD_2"/>
</dbReference>
<comment type="cofactor">
    <cofactor evidence="1">
        <name>Mg(2+)</name>
        <dbReference type="ChEBI" id="CHEBI:18420"/>
    </cofactor>
</comment>
<comment type="caution">
    <text evidence="5">The sequence shown here is derived from an EMBL/GenBank/DDBJ whole genome shotgun (WGS) entry which is preliminary data.</text>
</comment>
<keyword evidence="2" id="KW-0479">Metal-binding</keyword>
<dbReference type="Pfam" id="PF13419">
    <property type="entry name" value="HAD_2"/>
    <property type="match status" value="1"/>
</dbReference>
<evidence type="ECO:0000313" key="5">
    <source>
        <dbReference type="EMBL" id="MEQ2464771.1"/>
    </source>
</evidence>
<evidence type="ECO:0000256" key="3">
    <source>
        <dbReference type="ARBA" id="ARBA00022801"/>
    </source>
</evidence>
<keyword evidence="4" id="KW-0460">Magnesium</keyword>
<dbReference type="InterPro" id="IPR006439">
    <property type="entry name" value="HAD-SF_hydro_IA"/>
</dbReference>
<reference evidence="5 6" key="1">
    <citation type="submission" date="2024-03" db="EMBL/GenBank/DDBJ databases">
        <title>Human intestinal bacterial collection.</title>
        <authorList>
            <person name="Pauvert C."/>
            <person name="Hitch T.C.A."/>
            <person name="Clavel T."/>
        </authorList>
    </citation>
    <scope>NUCLEOTIDE SEQUENCE [LARGE SCALE GENOMIC DNA]</scope>
    <source>
        <strain evidence="5 6">CLA-SR-H024</strain>
    </source>
</reference>
<dbReference type="InterPro" id="IPR023214">
    <property type="entry name" value="HAD_sf"/>
</dbReference>
<dbReference type="GO" id="GO:0016787">
    <property type="term" value="F:hydrolase activity"/>
    <property type="evidence" value="ECO:0007669"/>
    <property type="project" value="UniProtKB-KW"/>
</dbReference>
<dbReference type="InterPro" id="IPR051400">
    <property type="entry name" value="HAD-like_hydrolase"/>
</dbReference>
<dbReference type="Gene3D" id="3.40.50.1000">
    <property type="entry name" value="HAD superfamily/HAD-like"/>
    <property type="match status" value="1"/>
</dbReference>
<proteinExistence type="predicted"/>
<evidence type="ECO:0000256" key="4">
    <source>
        <dbReference type="ARBA" id="ARBA00022842"/>
    </source>
</evidence>
<dbReference type="EMBL" id="JBBMFN010000004">
    <property type="protein sequence ID" value="MEQ2464771.1"/>
    <property type="molecule type" value="Genomic_DNA"/>
</dbReference>
<dbReference type="Proteomes" id="UP001465426">
    <property type="component" value="Unassembled WGS sequence"/>
</dbReference>
<evidence type="ECO:0000256" key="2">
    <source>
        <dbReference type="ARBA" id="ARBA00022723"/>
    </source>
</evidence>
<evidence type="ECO:0000256" key="1">
    <source>
        <dbReference type="ARBA" id="ARBA00001946"/>
    </source>
</evidence>
<keyword evidence="3 5" id="KW-0378">Hydrolase</keyword>
<evidence type="ECO:0000313" key="6">
    <source>
        <dbReference type="Proteomes" id="UP001465426"/>
    </source>
</evidence>
<sequence length="226" mass="26686">MIKAIIFDLDDTLTSEKKYIESGYSHIAMFLSNRYNKDATELYELLIELFRNSPRDVFNRLLDTIGIRYTQKNIIELVEEYRNHLPNIKYYSDVLPCVELLKKKKVKLGIITDGYANSQRKKLNSLNAIELFDEIIVTDELGREYWKPHPKAFEIMKEKMNVEFNEMVYIGDNPEKDFYISNIHPIKTIRINRNGVHSNKSYLDNIQEKYSINDLNEIFNISDNSI</sequence>
<gene>
    <name evidence="5" type="ORF">WMO63_03700</name>
</gene>
<organism evidence="5 6">
    <name type="scientific">Niallia hominis</name>
    <dbReference type="NCBI Taxonomy" id="3133173"/>
    <lineage>
        <taxon>Bacteria</taxon>
        <taxon>Bacillati</taxon>
        <taxon>Bacillota</taxon>
        <taxon>Bacilli</taxon>
        <taxon>Bacillales</taxon>
        <taxon>Bacillaceae</taxon>
        <taxon>Niallia</taxon>
    </lineage>
</organism>
<name>A0ABV1EUJ1_9BACI</name>
<dbReference type="SFLD" id="SFLDS00003">
    <property type="entry name" value="Haloacid_Dehalogenase"/>
    <property type="match status" value="1"/>
</dbReference>
<dbReference type="PANTHER" id="PTHR46470">
    <property type="entry name" value="N-ACYLNEURAMINATE-9-PHOSPHATASE"/>
    <property type="match status" value="1"/>
</dbReference>
<dbReference type="Gene3D" id="1.10.150.520">
    <property type="match status" value="1"/>
</dbReference>